<name>A0A225WUP7_9STRA</name>
<comment type="caution">
    <text evidence="1">The sequence shown here is derived from an EMBL/GenBank/DDBJ whole genome shotgun (WGS) entry which is preliminary data.</text>
</comment>
<evidence type="ECO:0000313" key="2">
    <source>
        <dbReference type="Proteomes" id="UP000198211"/>
    </source>
</evidence>
<dbReference type="AlphaFoldDB" id="A0A225WUP7"/>
<evidence type="ECO:0000313" key="1">
    <source>
        <dbReference type="EMBL" id="OWZ21345.1"/>
    </source>
</evidence>
<reference evidence="2" key="1">
    <citation type="submission" date="2017-03" db="EMBL/GenBank/DDBJ databases">
        <title>Phytopthora megakarya and P. palmivora, two closely related causual agents of cacao black pod achieved similar genome size and gene model numbers by different mechanisms.</title>
        <authorList>
            <person name="Ali S."/>
            <person name="Shao J."/>
            <person name="Larry D.J."/>
            <person name="Kronmiller B."/>
            <person name="Shen D."/>
            <person name="Strem M.D."/>
            <person name="Melnick R.L."/>
            <person name="Guiltinan M.J."/>
            <person name="Tyler B.M."/>
            <person name="Meinhardt L.W."/>
            <person name="Bailey B.A."/>
        </authorList>
    </citation>
    <scope>NUCLEOTIDE SEQUENCE [LARGE SCALE GENOMIC DNA]</scope>
    <source>
        <strain evidence="2">zdho120</strain>
    </source>
</reference>
<keyword evidence="2" id="KW-1185">Reference proteome</keyword>
<proteinExistence type="predicted"/>
<gene>
    <name evidence="1" type="ORF">PHMEG_0004129</name>
</gene>
<dbReference type="EMBL" id="NBNE01000235">
    <property type="protein sequence ID" value="OWZ21345.1"/>
    <property type="molecule type" value="Genomic_DNA"/>
</dbReference>
<dbReference type="OrthoDB" id="93483at2759"/>
<organism evidence="1 2">
    <name type="scientific">Phytophthora megakarya</name>
    <dbReference type="NCBI Taxonomy" id="4795"/>
    <lineage>
        <taxon>Eukaryota</taxon>
        <taxon>Sar</taxon>
        <taxon>Stramenopiles</taxon>
        <taxon>Oomycota</taxon>
        <taxon>Peronosporomycetes</taxon>
        <taxon>Peronosporales</taxon>
        <taxon>Peronosporaceae</taxon>
        <taxon>Phytophthora</taxon>
    </lineage>
</organism>
<accession>A0A225WUP7</accession>
<dbReference type="Proteomes" id="UP000198211">
    <property type="component" value="Unassembled WGS sequence"/>
</dbReference>
<protein>
    <submittedName>
        <fullName evidence="1">Uncharacterized protein</fullName>
    </submittedName>
</protein>
<sequence>MMYSPTETTYLRLYEELVTFANGGHIAVLKYFDDNWKDCRNICNEYFHAGNTTTNCIESNWSLLKRLLGKTTRIDNMTTSLLAHQRAVIDQVLYDIQRHILRSRPPATIPDFRRRNSVLMRKYVLRQVRRQWEMFVVSKIAWTCMFAFYKSQYLPCQHLMFVAHNGHGFEEFSLSALPVVGTWTLPEH</sequence>